<gene>
    <name evidence="2" type="ORF">RM573_15225</name>
</gene>
<dbReference type="Proteomes" id="UP001266357">
    <property type="component" value="Unassembled WGS sequence"/>
</dbReference>
<comment type="caution">
    <text evidence="2">The sequence shown here is derived from an EMBL/GenBank/DDBJ whole genome shotgun (WGS) entry which is preliminary data.</text>
</comment>
<keyword evidence="1" id="KW-0812">Transmembrane</keyword>
<protein>
    <recommendedName>
        <fullName evidence="4">DUF1360 domain-containing protein</fullName>
    </recommendedName>
</protein>
<reference evidence="2 3" key="1">
    <citation type="submission" date="2023-09" db="EMBL/GenBank/DDBJ databases">
        <authorList>
            <person name="Rey-Velasco X."/>
        </authorList>
    </citation>
    <scope>NUCLEOTIDE SEQUENCE [LARGE SCALE GENOMIC DNA]</scope>
    <source>
        <strain evidence="2 3">W431</strain>
    </source>
</reference>
<keyword evidence="1" id="KW-1133">Transmembrane helix</keyword>
<sequence length="134" mass="15172">MNITLALMGLSIYILFWEKLPDWGNWFNWIIERLPRPLAYLYEAWQCPYCFGFWIALALHGITGLQTIPALESMPSYIGIGGTAIAWILDALVTATLIMFGQLCLNAIAVPAIKGYQMTMEFKQSFKEDSIDSL</sequence>
<evidence type="ECO:0008006" key="4">
    <source>
        <dbReference type="Google" id="ProtNLM"/>
    </source>
</evidence>
<feature type="transmembrane region" description="Helical" evidence="1">
    <location>
        <begin position="84"/>
        <end position="113"/>
    </location>
</feature>
<name>A0ABU3A508_9GAMM</name>
<evidence type="ECO:0000256" key="1">
    <source>
        <dbReference type="SAM" id="Phobius"/>
    </source>
</evidence>
<dbReference type="RefSeq" id="WP_311583940.1">
    <property type="nucleotide sequence ID" value="NZ_JAVRIF010000010.1"/>
</dbReference>
<dbReference type="EMBL" id="JAVRIF010000010">
    <property type="protein sequence ID" value="MDT0604953.1"/>
    <property type="molecule type" value="Genomic_DNA"/>
</dbReference>
<accession>A0ABU3A508</accession>
<keyword evidence="3" id="KW-1185">Reference proteome</keyword>
<evidence type="ECO:0000313" key="2">
    <source>
        <dbReference type="EMBL" id="MDT0604953.1"/>
    </source>
</evidence>
<evidence type="ECO:0000313" key="3">
    <source>
        <dbReference type="Proteomes" id="UP001266357"/>
    </source>
</evidence>
<proteinExistence type="predicted"/>
<keyword evidence="1" id="KW-0472">Membrane</keyword>
<organism evidence="2 3">
    <name type="scientific">Thalassotalea castellviae</name>
    <dbReference type="NCBI Taxonomy" id="3075612"/>
    <lineage>
        <taxon>Bacteria</taxon>
        <taxon>Pseudomonadati</taxon>
        <taxon>Pseudomonadota</taxon>
        <taxon>Gammaproteobacteria</taxon>
        <taxon>Alteromonadales</taxon>
        <taxon>Colwelliaceae</taxon>
        <taxon>Thalassotalea</taxon>
    </lineage>
</organism>